<evidence type="ECO:0000259" key="1">
    <source>
        <dbReference type="PROSITE" id="PS51471"/>
    </source>
</evidence>
<proteinExistence type="predicted"/>
<feature type="domain" description="Fe2OG dioxygenase" evidence="1">
    <location>
        <begin position="102"/>
        <end position="193"/>
    </location>
</feature>
<gene>
    <name evidence="2" type="ORF">MNBD_GAMMA06-525</name>
</gene>
<reference evidence="2" key="1">
    <citation type="submission" date="2018-06" db="EMBL/GenBank/DDBJ databases">
        <authorList>
            <person name="Zhirakovskaya E."/>
        </authorList>
    </citation>
    <scope>NUCLEOTIDE SEQUENCE</scope>
</reference>
<protein>
    <recommendedName>
        <fullName evidence="1">Fe2OG dioxygenase domain-containing protein</fullName>
    </recommendedName>
</protein>
<dbReference type="EMBL" id="UOFD01000079">
    <property type="protein sequence ID" value="VAW54652.1"/>
    <property type="molecule type" value="Genomic_DNA"/>
</dbReference>
<organism evidence="2">
    <name type="scientific">hydrothermal vent metagenome</name>
    <dbReference type="NCBI Taxonomy" id="652676"/>
    <lineage>
        <taxon>unclassified sequences</taxon>
        <taxon>metagenomes</taxon>
        <taxon>ecological metagenomes</taxon>
    </lineage>
</organism>
<dbReference type="Pfam" id="PF13640">
    <property type="entry name" value="2OG-FeII_Oxy_3"/>
    <property type="match status" value="1"/>
</dbReference>
<dbReference type="Gene3D" id="2.60.120.620">
    <property type="entry name" value="q2cbj1_9rhob like domain"/>
    <property type="match status" value="1"/>
</dbReference>
<dbReference type="PROSITE" id="PS51471">
    <property type="entry name" value="FE2OG_OXY"/>
    <property type="match status" value="1"/>
</dbReference>
<dbReference type="InterPro" id="IPR044862">
    <property type="entry name" value="Pro_4_hyd_alph_FE2OG_OXY"/>
</dbReference>
<accession>A0A3B0WU57</accession>
<name>A0A3B0WU57_9ZZZZ</name>
<sequence>MQAQYNNQYNLEQQPTLLFKENEIPLSKEEWQQLSELLAKSKYDHIIGGDANESHSVWVSRYFNDVDSPEALNDLSSDVEAIVMSSKMRRFYKQFTGTDKLCLRRCQANLLHEGDYVGDHKDQDSSPDYYATVVFHFSENYRGGYFQTNNDACQLQRYKPQPHTVLVNNSSVPHEVTKVKSGERLTLACFLSKTFTANKTIPAAFKIKKGNSIITD</sequence>
<dbReference type="InterPro" id="IPR005123">
    <property type="entry name" value="Oxoglu/Fe-dep_dioxygenase_dom"/>
</dbReference>
<dbReference type="AlphaFoldDB" id="A0A3B0WU57"/>
<evidence type="ECO:0000313" key="2">
    <source>
        <dbReference type="EMBL" id="VAW54652.1"/>
    </source>
</evidence>